<protein>
    <submittedName>
        <fullName evidence="2">Class I SAM-dependent methyltransferase</fullName>
        <ecNumber evidence="2">2.1.1.-</ecNumber>
    </submittedName>
</protein>
<evidence type="ECO:0000256" key="1">
    <source>
        <dbReference type="SAM" id="Phobius"/>
    </source>
</evidence>
<gene>
    <name evidence="2" type="ORF">JAZ04_05240</name>
</gene>
<sequence>MIRFKQQRFALKIWLLSLVSSRLKTATDRTTINRFDIFLLAVAWGNIGYAAGISYLRHVGDRVVNSKGPILECGSGATTLLIAMLSQNKQRDFVVFEHNLEWYRHLQLILERLGFHHVKLIHTPLNDYGDFRWYTPPALDLQTPFELVICDGPPGSIPGGRYGLLPIMGKQLSTTCLILLDDTHRKAEQHIITSWRRQRCLRFNRLGYLGSYSEVEFC</sequence>
<evidence type="ECO:0000313" key="3">
    <source>
        <dbReference type="Proteomes" id="UP000886687"/>
    </source>
</evidence>
<name>A0A9E4K3T8_9GAMM</name>
<dbReference type="SUPFAM" id="SSF53335">
    <property type="entry name" value="S-adenosyl-L-methionine-dependent methyltransferases"/>
    <property type="match status" value="1"/>
</dbReference>
<dbReference type="Proteomes" id="UP000886687">
    <property type="component" value="Unassembled WGS sequence"/>
</dbReference>
<keyword evidence="1" id="KW-0472">Membrane</keyword>
<feature type="transmembrane region" description="Helical" evidence="1">
    <location>
        <begin position="37"/>
        <end position="56"/>
    </location>
</feature>
<comment type="caution">
    <text evidence="2">The sequence shown here is derived from an EMBL/GenBank/DDBJ whole genome shotgun (WGS) entry which is preliminary data.</text>
</comment>
<dbReference type="GO" id="GO:0008168">
    <property type="term" value="F:methyltransferase activity"/>
    <property type="evidence" value="ECO:0007669"/>
    <property type="project" value="UniProtKB-KW"/>
</dbReference>
<dbReference type="GO" id="GO:0032259">
    <property type="term" value="P:methylation"/>
    <property type="evidence" value="ECO:0007669"/>
    <property type="project" value="UniProtKB-KW"/>
</dbReference>
<dbReference type="Gene3D" id="3.40.50.150">
    <property type="entry name" value="Vaccinia Virus protein VP39"/>
    <property type="match status" value="1"/>
</dbReference>
<keyword evidence="2" id="KW-0808">Transferase</keyword>
<dbReference type="AlphaFoldDB" id="A0A9E4K3T8"/>
<dbReference type="EC" id="2.1.1.-" evidence="2"/>
<dbReference type="InterPro" id="IPR029063">
    <property type="entry name" value="SAM-dependent_MTases_sf"/>
</dbReference>
<organism evidence="2 3">
    <name type="scientific">Candidatus Thiodiazotropha lotti</name>
    <dbReference type="NCBI Taxonomy" id="2792787"/>
    <lineage>
        <taxon>Bacteria</taxon>
        <taxon>Pseudomonadati</taxon>
        <taxon>Pseudomonadota</taxon>
        <taxon>Gammaproteobacteria</taxon>
        <taxon>Chromatiales</taxon>
        <taxon>Sedimenticolaceae</taxon>
        <taxon>Candidatus Thiodiazotropha</taxon>
    </lineage>
</organism>
<keyword evidence="1" id="KW-1133">Transmembrane helix</keyword>
<proteinExistence type="predicted"/>
<accession>A0A9E4K3T8</accession>
<reference evidence="2" key="1">
    <citation type="journal article" date="2021" name="Proc. Natl. Acad. Sci. U.S.A.">
        <title>Global biogeography of chemosynthetic symbionts reveals both localized and globally distributed symbiont groups. .</title>
        <authorList>
            <person name="Osvatic J.T."/>
            <person name="Wilkins L.G.E."/>
            <person name="Leibrecht L."/>
            <person name="Leray M."/>
            <person name="Zauner S."/>
            <person name="Polzin J."/>
            <person name="Camacho Y."/>
            <person name="Gros O."/>
            <person name="van Gils J.A."/>
            <person name="Eisen J.A."/>
            <person name="Petersen J.M."/>
            <person name="Yuen B."/>
        </authorList>
    </citation>
    <scope>NUCLEOTIDE SEQUENCE</scope>
    <source>
        <strain evidence="2">MAGL173</strain>
    </source>
</reference>
<keyword evidence="2" id="KW-0489">Methyltransferase</keyword>
<dbReference type="EMBL" id="JAEPDI010000002">
    <property type="protein sequence ID" value="MCG7938250.1"/>
    <property type="molecule type" value="Genomic_DNA"/>
</dbReference>
<evidence type="ECO:0000313" key="2">
    <source>
        <dbReference type="EMBL" id="MCG7938250.1"/>
    </source>
</evidence>
<keyword evidence="1" id="KW-0812">Transmembrane</keyword>